<keyword evidence="2" id="KW-1185">Reference proteome</keyword>
<reference evidence="1" key="1">
    <citation type="submission" date="2022-04" db="EMBL/GenBank/DDBJ databases">
        <title>Jade perch genome.</title>
        <authorList>
            <person name="Chao B."/>
        </authorList>
    </citation>
    <scope>NUCLEOTIDE SEQUENCE</scope>
    <source>
        <strain evidence="1">CB-2022</strain>
    </source>
</reference>
<dbReference type="EMBL" id="CM041548">
    <property type="protein sequence ID" value="KAI3358968.1"/>
    <property type="molecule type" value="Genomic_DNA"/>
</dbReference>
<evidence type="ECO:0000313" key="2">
    <source>
        <dbReference type="Proteomes" id="UP000831701"/>
    </source>
</evidence>
<feature type="non-terminal residue" evidence="1">
    <location>
        <position position="1"/>
    </location>
</feature>
<proteinExistence type="predicted"/>
<comment type="caution">
    <text evidence="1">The sequence shown here is derived from an EMBL/GenBank/DDBJ whole genome shotgun (WGS) entry which is preliminary data.</text>
</comment>
<gene>
    <name evidence="1" type="ORF">L3Q82_015352</name>
</gene>
<protein>
    <submittedName>
        <fullName evidence="1">Uncharacterized protein</fullName>
    </submittedName>
</protein>
<dbReference type="Proteomes" id="UP000831701">
    <property type="component" value="Chromosome 18"/>
</dbReference>
<organism evidence="1 2">
    <name type="scientific">Scortum barcoo</name>
    <name type="common">barcoo grunter</name>
    <dbReference type="NCBI Taxonomy" id="214431"/>
    <lineage>
        <taxon>Eukaryota</taxon>
        <taxon>Metazoa</taxon>
        <taxon>Chordata</taxon>
        <taxon>Craniata</taxon>
        <taxon>Vertebrata</taxon>
        <taxon>Euteleostomi</taxon>
        <taxon>Actinopterygii</taxon>
        <taxon>Neopterygii</taxon>
        <taxon>Teleostei</taxon>
        <taxon>Neoteleostei</taxon>
        <taxon>Acanthomorphata</taxon>
        <taxon>Eupercaria</taxon>
        <taxon>Centrarchiformes</taxon>
        <taxon>Terapontoidei</taxon>
        <taxon>Terapontidae</taxon>
        <taxon>Scortum</taxon>
    </lineage>
</organism>
<evidence type="ECO:0000313" key="1">
    <source>
        <dbReference type="EMBL" id="KAI3358968.1"/>
    </source>
</evidence>
<sequence>IILQIVEEKTSVTLPCPHAVDRKVTWSREKDGRKVDIFTIDGDRDTRHDTDRRYNIQADKSKSLYIIRVNVSDSGRYFCNNEEAVELTVIPSGTNRSDAVLKTSVRLKCSSHVAGSDAPTWIRQSGGKKVTVFSQTEENNGRFQYSTEEKTLIISDVQLDDAGLYYCDGKPSTTVSKDEQPQKVPVLVLAVVLPVLLFVIFILLFLTWRCSVRRRRSGEQGFDVVYAEMPDEPTQVRSQPNKMMLSFMIFCHVWFLHTGLTSCSENSTVIRFSVLEDQQVCLPCGGPDSSDVVWTHRDREVLVTRQGGHETNEDVRRYHLLPDGQLCLLKVDEADGGEFGCNQRPVAELQVLSGMKSGEEEHCQSKMTSSRPQMCMCLLKRSETDFHEGGMRARRPQVGVVLTAQHRAGRLAFARETPRLCKFATGALCSSQMKVRFTLSTFVTDVTESGDTNHNIQPNTAELLFSAQIASVLAVTSVCVKMRLNICSCLLAFVLGCKLTAGTIRRDAPERTSITLKCSHDDGGSLVPAWSRNNGEIQQPGRFYVSPADKTLTIRDVQPDDSGLYYCDGKPAVYLNVTKGVFLTEQVTSCTAQQFL</sequence>
<accession>A0ACB8VTQ5</accession>
<name>A0ACB8VTQ5_9TELE</name>